<feature type="non-terminal residue" evidence="3">
    <location>
        <position position="1"/>
    </location>
</feature>
<dbReference type="PANTHER" id="PTHR43318">
    <property type="entry name" value="UDP-N-ACETYLGLUCOSAMINE 4,6-DEHYDRATASE"/>
    <property type="match status" value="1"/>
</dbReference>
<feature type="domain" description="Polysaccharide biosynthesis protein CapD-like" evidence="2">
    <location>
        <begin position="119"/>
        <end position="171"/>
    </location>
</feature>
<evidence type="ECO:0000256" key="1">
    <source>
        <dbReference type="ARBA" id="ARBA00007430"/>
    </source>
</evidence>
<sequence length="180" mass="20014">TSNLHIVAFVDDNEKKRGRKLEGIKVHHTSDLEGILAKNDVDHIIVSIQNIDPKKLNEITEICLKYNTKILNVPPVSKWINGELSLKQIKGIKIEDLLGRSPIKLDIDIIEKQLNNKVILVTGAAGSIGSGLVFQLLKFAPKKLILFDQAETPLYNLELKLNELGKKNNTEIVIGPPDSI</sequence>
<dbReference type="InterPro" id="IPR003869">
    <property type="entry name" value="Polysac_CapD-like"/>
</dbReference>
<dbReference type="AlphaFoldDB" id="X1BRB3"/>
<accession>X1BRB3</accession>
<organism evidence="3">
    <name type="scientific">marine sediment metagenome</name>
    <dbReference type="NCBI Taxonomy" id="412755"/>
    <lineage>
        <taxon>unclassified sequences</taxon>
        <taxon>metagenomes</taxon>
        <taxon>ecological metagenomes</taxon>
    </lineage>
</organism>
<evidence type="ECO:0000313" key="3">
    <source>
        <dbReference type="EMBL" id="GAG97585.1"/>
    </source>
</evidence>
<dbReference type="InterPro" id="IPR036291">
    <property type="entry name" value="NAD(P)-bd_dom_sf"/>
</dbReference>
<gene>
    <name evidence="3" type="ORF">S01H4_51207</name>
</gene>
<comment type="caution">
    <text evidence="3">The sequence shown here is derived from an EMBL/GenBank/DDBJ whole genome shotgun (WGS) entry which is preliminary data.</text>
</comment>
<comment type="similarity">
    <text evidence="1">Belongs to the polysaccharide synthase family.</text>
</comment>
<dbReference type="SUPFAM" id="SSF51735">
    <property type="entry name" value="NAD(P)-binding Rossmann-fold domains"/>
    <property type="match status" value="2"/>
</dbReference>
<dbReference type="EMBL" id="BART01029138">
    <property type="protein sequence ID" value="GAG97585.1"/>
    <property type="molecule type" value="Genomic_DNA"/>
</dbReference>
<proteinExistence type="inferred from homology"/>
<protein>
    <recommendedName>
        <fullName evidence="2">Polysaccharide biosynthesis protein CapD-like domain-containing protein</fullName>
    </recommendedName>
</protein>
<dbReference type="Pfam" id="PF02719">
    <property type="entry name" value="Polysacc_synt_2"/>
    <property type="match status" value="1"/>
</dbReference>
<reference evidence="3" key="1">
    <citation type="journal article" date="2014" name="Front. Microbiol.">
        <title>High frequency of phylogenetically diverse reductive dehalogenase-homologous genes in deep subseafloor sedimentary metagenomes.</title>
        <authorList>
            <person name="Kawai M."/>
            <person name="Futagami T."/>
            <person name="Toyoda A."/>
            <person name="Takaki Y."/>
            <person name="Nishi S."/>
            <person name="Hori S."/>
            <person name="Arai W."/>
            <person name="Tsubouchi T."/>
            <person name="Morono Y."/>
            <person name="Uchiyama I."/>
            <person name="Ito T."/>
            <person name="Fujiyama A."/>
            <person name="Inagaki F."/>
            <person name="Takami H."/>
        </authorList>
    </citation>
    <scope>NUCLEOTIDE SEQUENCE</scope>
    <source>
        <strain evidence="3">Expedition CK06-06</strain>
    </source>
</reference>
<evidence type="ECO:0000259" key="2">
    <source>
        <dbReference type="Pfam" id="PF02719"/>
    </source>
</evidence>
<dbReference type="Gene3D" id="3.40.50.720">
    <property type="entry name" value="NAD(P)-binding Rossmann-like Domain"/>
    <property type="match status" value="2"/>
</dbReference>
<dbReference type="InterPro" id="IPR051203">
    <property type="entry name" value="Polysaccharide_Synthase-Rel"/>
</dbReference>
<name>X1BRB3_9ZZZZ</name>
<dbReference type="PANTHER" id="PTHR43318:SF1">
    <property type="entry name" value="POLYSACCHARIDE BIOSYNTHESIS PROTEIN EPSC-RELATED"/>
    <property type="match status" value="1"/>
</dbReference>